<protein>
    <recommendedName>
        <fullName evidence="3">Helix-turn-helix domain-containing protein</fullName>
    </recommendedName>
</protein>
<keyword evidence="2" id="KW-1185">Reference proteome</keyword>
<name>A0ABW5WR59_9FLAO</name>
<dbReference type="RefSeq" id="WP_183487777.1">
    <property type="nucleotide sequence ID" value="NZ_JBHUOV010000002.1"/>
</dbReference>
<dbReference type="Proteomes" id="UP001597533">
    <property type="component" value="Unassembled WGS sequence"/>
</dbReference>
<proteinExistence type="predicted"/>
<organism evidence="1 2">
    <name type="scientific">Lacinutrix iliipiscaria</name>
    <dbReference type="NCBI Taxonomy" id="1230532"/>
    <lineage>
        <taxon>Bacteria</taxon>
        <taxon>Pseudomonadati</taxon>
        <taxon>Bacteroidota</taxon>
        <taxon>Flavobacteriia</taxon>
        <taxon>Flavobacteriales</taxon>
        <taxon>Flavobacteriaceae</taxon>
        <taxon>Lacinutrix</taxon>
    </lineage>
</organism>
<evidence type="ECO:0000313" key="1">
    <source>
        <dbReference type="EMBL" id="MFD2823660.1"/>
    </source>
</evidence>
<comment type="caution">
    <text evidence="1">The sequence shown here is derived from an EMBL/GenBank/DDBJ whole genome shotgun (WGS) entry which is preliminary data.</text>
</comment>
<evidence type="ECO:0008006" key="3">
    <source>
        <dbReference type="Google" id="ProtNLM"/>
    </source>
</evidence>
<reference evidence="2" key="1">
    <citation type="journal article" date="2019" name="Int. J. Syst. Evol. Microbiol.">
        <title>The Global Catalogue of Microorganisms (GCM) 10K type strain sequencing project: providing services to taxonomists for standard genome sequencing and annotation.</title>
        <authorList>
            <consortium name="The Broad Institute Genomics Platform"/>
            <consortium name="The Broad Institute Genome Sequencing Center for Infectious Disease"/>
            <person name="Wu L."/>
            <person name="Ma J."/>
        </authorList>
    </citation>
    <scope>NUCLEOTIDE SEQUENCE [LARGE SCALE GENOMIC DNA]</scope>
    <source>
        <strain evidence="2">KCTC 32141</strain>
    </source>
</reference>
<evidence type="ECO:0000313" key="2">
    <source>
        <dbReference type="Proteomes" id="UP001597533"/>
    </source>
</evidence>
<gene>
    <name evidence="1" type="ORF">ACFS5M_08265</name>
</gene>
<accession>A0ABW5WR59</accession>
<dbReference type="EMBL" id="JBHUOV010000002">
    <property type="protein sequence ID" value="MFD2823660.1"/>
    <property type="molecule type" value="Genomic_DNA"/>
</dbReference>
<sequence>MYKTYKKNKTVIKTKNVPGNFTTIQNRILHDKRLTTDSRILLFSILSDSEDFTFSRTGLSKRIGISEHKLDKAIKNLVEFGYMSKTKAHAQYYFYTISEYGNLNQIKDESEKINVNIVEPKEVPSSSIELNSEPVRTKQFYDDLSRLNDFLQETSEYINYKLVADGLEKVQTRDDLFQLKAEITKDISKNKIQYYKEIEEFVNGGYAPKTLKPKILIEVRRIITDEHKKPSIEEVNKIRNKISHDIYKNKVKRHGFDHETQLVDQYENPLD</sequence>